<organism evidence="1 2">
    <name type="scientific">Chryseobacterium glaciei</name>
    <dbReference type="NCBI Taxonomy" id="1685010"/>
    <lineage>
        <taxon>Bacteria</taxon>
        <taxon>Pseudomonadati</taxon>
        <taxon>Bacteroidota</taxon>
        <taxon>Flavobacteriia</taxon>
        <taxon>Flavobacteriales</taxon>
        <taxon>Weeksellaceae</taxon>
        <taxon>Chryseobacterium group</taxon>
        <taxon>Chryseobacterium</taxon>
    </lineage>
</organism>
<name>A0A172Y149_9FLAO</name>
<dbReference type="KEGG" id="chh:A0O34_00005"/>
<evidence type="ECO:0000313" key="1">
    <source>
        <dbReference type="EMBL" id="ANF53007.1"/>
    </source>
</evidence>
<dbReference type="AlphaFoldDB" id="A0A172Y149"/>
<protein>
    <submittedName>
        <fullName evidence="1">Uncharacterized protein</fullName>
    </submittedName>
</protein>
<sequence length="78" mass="8818">MSLPATFKPVKPSFFKITNRGQKLHFSSFLIPDRATGSLSCHLHQIIEANCHFFPWDSKILTILFTALREGDAKGMLI</sequence>
<reference evidence="1 2" key="1">
    <citation type="submission" date="2016-04" db="EMBL/GenBank/DDBJ databases">
        <title>Complete Genome Sequence of Chryseobacterium sp. IHBB 10212.</title>
        <authorList>
            <person name="Pal M."/>
            <person name="Swarnkar M.K."/>
            <person name="Kaushal K."/>
            <person name="Chhibber S."/>
            <person name="Singh A.K."/>
            <person name="Gulati A."/>
        </authorList>
    </citation>
    <scope>NUCLEOTIDE SEQUENCE [LARGE SCALE GENOMIC DNA]</scope>
    <source>
        <strain evidence="1 2">IHBB 10212</strain>
    </source>
</reference>
<keyword evidence="2" id="KW-1185">Reference proteome</keyword>
<dbReference type="EMBL" id="CP015199">
    <property type="protein sequence ID" value="ANF53007.1"/>
    <property type="molecule type" value="Genomic_DNA"/>
</dbReference>
<evidence type="ECO:0000313" key="2">
    <source>
        <dbReference type="Proteomes" id="UP000077824"/>
    </source>
</evidence>
<proteinExistence type="predicted"/>
<gene>
    <name evidence="1" type="ORF">A0O34_00005</name>
</gene>
<accession>A0A172Y149</accession>
<dbReference type="Proteomes" id="UP000077824">
    <property type="component" value="Chromosome"/>
</dbReference>